<dbReference type="InterPro" id="IPR038637">
    <property type="entry name" value="NPCBM_sf"/>
</dbReference>
<dbReference type="AlphaFoldDB" id="A0A7X0SRK5"/>
<dbReference type="Gene3D" id="2.60.120.1060">
    <property type="entry name" value="NPCBM/NEW2 domain"/>
    <property type="match status" value="1"/>
</dbReference>
<gene>
    <name evidence="3" type="ORF">H7C18_28020</name>
</gene>
<feature type="transmembrane region" description="Helical" evidence="1">
    <location>
        <begin position="144"/>
        <end position="164"/>
    </location>
</feature>
<feature type="transmembrane region" description="Helical" evidence="1">
    <location>
        <begin position="68"/>
        <end position="85"/>
    </location>
</feature>
<evidence type="ECO:0000313" key="4">
    <source>
        <dbReference type="Proteomes" id="UP000564644"/>
    </source>
</evidence>
<comment type="caution">
    <text evidence="3">The sequence shown here is derived from an EMBL/GenBank/DDBJ whole genome shotgun (WGS) entry which is preliminary data.</text>
</comment>
<reference evidence="3 4" key="1">
    <citation type="submission" date="2020-08" db="EMBL/GenBank/DDBJ databases">
        <title>Cohnella phylogeny.</title>
        <authorList>
            <person name="Dunlap C."/>
        </authorList>
    </citation>
    <scope>NUCLEOTIDE SEQUENCE [LARGE SCALE GENOMIC DNA]</scope>
    <source>
        <strain evidence="3 4">CBP 2801</strain>
    </source>
</reference>
<feature type="transmembrane region" description="Helical" evidence="1">
    <location>
        <begin position="92"/>
        <end position="114"/>
    </location>
</feature>
<dbReference type="InterPro" id="IPR006976">
    <property type="entry name" value="VanZ-like"/>
</dbReference>
<dbReference type="RefSeq" id="WP_185132427.1">
    <property type="nucleotide sequence ID" value="NZ_JACJVO010000036.1"/>
</dbReference>
<protein>
    <submittedName>
        <fullName evidence="3">VanZ family protein</fullName>
    </submittedName>
</protein>
<sequence>MPQSRKIIFSITILYTILILYFIFLAFGRLGTVEQMAGYTFIFVPDSFFKLPSISDLLHPTLMDFVDFGNLTAFIPFGILIPLLYRISFIRFITWFILCILAIETIQALTLLGSFDVNDAIQNSIGAAVGFGAYKLGFRTQNVWSLLATTGISVIVLLIGVWGFCGLVDKAFTQEEGPFAAINELKDSAGNTLTGTKRYSFEMGGQNVEPQYNVFSVEGKNRETYTYMLGSKEKLVFSLFYGIPDQTDNKGSISVFVDGHEVFSSSEKYQLREPEMFEIPIESVSELTITVEGNEKLWDVGYRKMKYFWN</sequence>
<evidence type="ECO:0000259" key="2">
    <source>
        <dbReference type="Pfam" id="PF04892"/>
    </source>
</evidence>
<keyword evidence="1" id="KW-0812">Transmembrane</keyword>
<keyword evidence="1" id="KW-0472">Membrane</keyword>
<evidence type="ECO:0000313" key="3">
    <source>
        <dbReference type="EMBL" id="MBB6734779.1"/>
    </source>
</evidence>
<keyword evidence="1" id="KW-1133">Transmembrane helix</keyword>
<feature type="domain" description="VanZ-like" evidence="2">
    <location>
        <begin position="13"/>
        <end position="136"/>
    </location>
</feature>
<proteinExistence type="predicted"/>
<keyword evidence="4" id="KW-1185">Reference proteome</keyword>
<dbReference type="Pfam" id="PF04892">
    <property type="entry name" value="VanZ"/>
    <property type="match status" value="1"/>
</dbReference>
<dbReference type="EMBL" id="JACJVO010000036">
    <property type="protein sequence ID" value="MBB6734779.1"/>
    <property type="molecule type" value="Genomic_DNA"/>
</dbReference>
<dbReference type="Proteomes" id="UP000564644">
    <property type="component" value="Unassembled WGS sequence"/>
</dbReference>
<feature type="transmembrane region" description="Helical" evidence="1">
    <location>
        <begin position="7"/>
        <end position="27"/>
    </location>
</feature>
<evidence type="ECO:0000256" key="1">
    <source>
        <dbReference type="SAM" id="Phobius"/>
    </source>
</evidence>
<name>A0A7X0SRK5_9BACL</name>
<accession>A0A7X0SRK5</accession>
<organism evidence="3 4">
    <name type="scientific">Cohnella zeiphila</name>
    <dbReference type="NCBI Taxonomy" id="2761120"/>
    <lineage>
        <taxon>Bacteria</taxon>
        <taxon>Bacillati</taxon>
        <taxon>Bacillota</taxon>
        <taxon>Bacilli</taxon>
        <taxon>Bacillales</taxon>
        <taxon>Paenibacillaceae</taxon>
        <taxon>Cohnella</taxon>
    </lineage>
</organism>